<reference evidence="2" key="2">
    <citation type="journal article" date="2021" name="PeerJ">
        <title>Extensive microbial diversity within the chicken gut microbiome revealed by metagenomics and culture.</title>
        <authorList>
            <person name="Gilroy R."/>
            <person name="Ravi A."/>
            <person name="Getino M."/>
            <person name="Pursley I."/>
            <person name="Horton D.L."/>
            <person name="Alikhan N.F."/>
            <person name="Baker D."/>
            <person name="Gharbi K."/>
            <person name="Hall N."/>
            <person name="Watson M."/>
            <person name="Adriaenssens E.M."/>
            <person name="Foster-Nyarko E."/>
            <person name="Jarju S."/>
            <person name="Secka A."/>
            <person name="Antonio M."/>
            <person name="Oren A."/>
            <person name="Chaudhuri R.R."/>
            <person name="La Ragione R."/>
            <person name="Hildebrand F."/>
            <person name="Pallen M.J."/>
        </authorList>
    </citation>
    <scope>NUCLEOTIDE SEQUENCE</scope>
    <source>
        <strain evidence="2">USAMLcec3-3695</strain>
    </source>
</reference>
<dbReference type="EMBL" id="DVNB01000060">
    <property type="protein sequence ID" value="HIU57319.1"/>
    <property type="molecule type" value="Genomic_DNA"/>
</dbReference>
<feature type="domain" description="SGNH hydrolase-type esterase" evidence="1">
    <location>
        <begin position="10"/>
        <end position="205"/>
    </location>
</feature>
<dbReference type="PANTHER" id="PTHR30383">
    <property type="entry name" value="THIOESTERASE 1/PROTEASE 1/LYSOPHOSPHOLIPASE L1"/>
    <property type="match status" value="1"/>
</dbReference>
<name>A0A9D1SED8_9FIRM</name>
<dbReference type="CDD" id="cd00229">
    <property type="entry name" value="SGNH_hydrolase"/>
    <property type="match status" value="1"/>
</dbReference>
<proteinExistence type="predicted"/>
<dbReference type="InterPro" id="IPR036514">
    <property type="entry name" value="SGNH_hydro_sf"/>
</dbReference>
<evidence type="ECO:0000313" key="3">
    <source>
        <dbReference type="Proteomes" id="UP000824109"/>
    </source>
</evidence>
<dbReference type="SUPFAM" id="SSF52266">
    <property type="entry name" value="SGNH hydrolase"/>
    <property type="match status" value="1"/>
</dbReference>
<dbReference type="Gene3D" id="3.40.50.1110">
    <property type="entry name" value="SGNH hydrolase"/>
    <property type="match status" value="1"/>
</dbReference>
<dbReference type="AlphaFoldDB" id="A0A9D1SED8"/>
<dbReference type="GO" id="GO:0004622">
    <property type="term" value="F:phosphatidylcholine lysophospholipase activity"/>
    <property type="evidence" value="ECO:0007669"/>
    <property type="project" value="TreeGrafter"/>
</dbReference>
<dbReference type="InterPro" id="IPR013830">
    <property type="entry name" value="SGNH_hydro"/>
</dbReference>
<evidence type="ECO:0000313" key="2">
    <source>
        <dbReference type="EMBL" id="HIU57319.1"/>
    </source>
</evidence>
<accession>A0A9D1SED8</accession>
<comment type="caution">
    <text evidence="2">The sequence shown here is derived from an EMBL/GenBank/DDBJ whole genome shotgun (WGS) entry which is preliminary data.</text>
</comment>
<gene>
    <name evidence="2" type="ORF">IAA61_05855</name>
</gene>
<reference evidence="2" key="1">
    <citation type="submission" date="2020-10" db="EMBL/GenBank/DDBJ databases">
        <authorList>
            <person name="Gilroy R."/>
        </authorList>
    </citation>
    <scope>NUCLEOTIDE SEQUENCE</scope>
    <source>
        <strain evidence="2">USAMLcec3-3695</strain>
    </source>
</reference>
<sequence length="217" mass="24559">MELTNKNAAFLGDSITCGFGASDNEHVYHQLIKKEYKLNNVYNLGVCGSRIAKQYVKSANEEFDETFLERAQKIPDDADMVIVFGGTNDYGHGDAPLGQFSDRTVDTFYGACHVLMGYLSERFVGRPVIFMTPLHRTGEDAKMVNGIKTEHPLKTYVDIIKQVAEYYSIPVLDLFGESGMQPNLESHNKYFFIDGLHLNDKGHERLAYILGKYLERL</sequence>
<organism evidence="2 3">
    <name type="scientific">Candidatus Ornithomonoglobus merdipullorum</name>
    <dbReference type="NCBI Taxonomy" id="2840895"/>
    <lineage>
        <taxon>Bacteria</taxon>
        <taxon>Bacillati</taxon>
        <taxon>Bacillota</taxon>
        <taxon>Clostridia</taxon>
        <taxon>Candidatus Ornithomonoglobus</taxon>
    </lineage>
</organism>
<dbReference type="Proteomes" id="UP000824109">
    <property type="component" value="Unassembled WGS sequence"/>
</dbReference>
<evidence type="ECO:0000259" key="1">
    <source>
        <dbReference type="Pfam" id="PF13472"/>
    </source>
</evidence>
<dbReference type="Pfam" id="PF13472">
    <property type="entry name" value="Lipase_GDSL_2"/>
    <property type="match status" value="1"/>
</dbReference>
<protein>
    <submittedName>
        <fullName evidence="2">SGNH/GDSL hydrolase family protein</fullName>
    </submittedName>
</protein>
<dbReference type="PANTHER" id="PTHR30383:SF5">
    <property type="entry name" value="SGNH HYDROLASE-TYPE ESTERASE DOMAIN-CONTAINING PROTEIN"/>
    <property type="match status" value="1"/>
</dbReference>
<dbReference type="InterPro" id="IPR051532">
    <property type="entry name" value="Ester_Hydrolysis_Enzymes"/>
</dbReference>
<keyword evidence="2" id="KW-0378">Hydrolase</keyword>